<dbReference type="InterPro" id="IPR023753">
    <property type="entry name" value="FAD/NAD-binding_dom"/>
</dbReference>
<dbReference type="InterPro" id="IPR001949">
    <property type="entry name" value="NADH-UbQ_OxRdtase_51kDa_CS"/>
</dbReference>
<dbReference type="Pfam" id="PF07992">
    <property type="entry name" value="Pyr_redox_2"/>
    <property type="match status" value="1"/>
</dbReference>
<dbReference type="SUPFAM" id="SSF46548">
    <property type="entry name" value="alpha-helical ferredoxin"/>
    <property type="match status" value="2"/>
</dbReference>
<accession>A0A7K1KNV5</accession>
<protein>
    <submittedName>
        <fullName evidence="2">FAD-dependent oxidoreductase</fullName>
    </submittedName>
</protein>
<organism evidence="2 3">
    <name type="scientific">Pseudodesulfovibrio alkaliphilus</name>
    <dbReference type="NCBI Taxonomy" id="2661613"/>
    <lineage>
        <taxon>Bacteria</taxon>
        <taxon>Pseudomonadati</taxon>
        <taxon>Thermodesulfobacteriota</taxon>
        <taxon>Desulfovibrionia</taxon>
        <taxon>Desulfovibrionales</taxon>
        <taxon>Desulfovibrionaceae</taxon>
    </lineage>
</organism>
<dbReference type="InterPro" id="IPR019575">
    <property type="entry name" value="Nuop51_4Fe4S-bd"/>
</dbReference>
<dbReference type="Gene3D" id="3.50.50.60">
    <property type="entry name" value="FAD/NAD(P)-binding domain"/>
    <property type="match status" value="2"/>
</dbReference>
<comment type="caution">
    <text evidence="2">The sequence shown here is derived from an EMBL/GenBank/DDBJ whole genome shotgun (WGS) entry which is preliminary data.</text>
</comment>
<reference evidence="2 3" key="1">
    <citation type="submission" date="2019-11" db="EMBL/GenBank/DDBJ databases">
        <title>Pseudodesulfovibrio alkaliphilus, sp. nov., an alkaliphilic sulfate-reducing bacteria from mud volcano of Taman peninsula, Russia.</title>
        <authorList>
            <person name="Frolova A."/>
            <person name="Merkel A.Y."/>
            <person name="Slobodkin A.I."/>
        </authorList>
    </citation>
    <scope>NUCLEOTIDE SEQUENCE [LARGE SCALE GENOMIC DNA]</scope>
    <source>
        <strain evidence="2 3">F-1</strain>
    </source>
</reference>
<dbReference type="PANTHER" id="PTHR42783:SF3">
    <property type="entry name" value="GLUTAMATE SYNTHASE [NADPH] SMALL CHAIN-RELATED"/>
    <property type="match status" value="1"/>
</dbReference>
<dbReference type="Gene3D" id="1.20.1440.230">
    <property type="entry name" value="NADH-ubiquinone oxidoreductase 51kDa subunit, iron-sulphur binding domain"/>
    <property type="match status" value="1"/>
</dbReference>
<dbReference type="PRINTS" id="PR00419">
    <property type="entry name" value="ADXRDTASE"/>
</dbReference>
<dbReference type="InterPro" id="IPR037207">
    <property type="entry name" value="Nuop51_4Fe4S-bd_sf"/>
</dbReference>
<keyword evidence="3" id="KW-1185">Reference proteome</keyword>
<dbReference type="SUPFAM" id="SSF51971">
    <property type="entry name" value="Nucleotide-binding domain"/>
    <property type="match status" value="1"/>
</dbReference>
<sequence>MASVIYGVWDGKVYDNRGMDIFEVAPLPELAGFDHFNEGNVIKAFLGDRGFFVFEPGVDLLEALLNYAAKAAEESCGKCTPCRMGTSLVRERLAALHRDGFDADLLDETEQLARHVGQTSLCGLGQSCMTPLLSALDHFREMIVPGGGSQGKSPQYAMHYVTAPCIEACPAKVNVPRYIDYIKDGKPSHSLGVILQKYPMAATCGRVCVRYCEQACRRNLVDEAVGIKVLKRYVADLERDISRQWFSPEMVRSHQPAHLRVAVVGAGPAGLSCAYHLLLRGYPVEVFEARDEPGGMAARGIPSYRLPKEVLRSEAEIIGRLGGRIHYNARLGRDFTVDDLMTQGFKAVFLGLGCDKGRLLEVQGEDPNLVGLQTGIDFLLKAHECLQGNGCMTVGGVVVVVGGGNVAMDCARSALRMGADEVHVVYRRAKADMPADAEEIEAAREEGVVFHFLTSPSRIVSKDGRVTGVELVSMVQGETDANGRRSVAACPDSTQTLACDELIAAIGQQVDENSIAPSDGVRFGKRGFLNANDTTLATSRPGVFAGGDCYLGPSTLIKAMANGLKASRSIDDFLHYGRVRFFPRSRMRRIIADFRALSDDTFEAPVENKYRVQVKELDPEVRKRLFDEVEKPISTEEAYEEANRCLRCYRIYSVITESPVPDSAL</sequence>
<dbReference type="SMART" id="SM00928">
    <property type="entry name" value="NADH_4Fe-4S"/>
    <property type="match status" value="1"/>
</dbReference>
<name>A0A7K1KNV5_9BACT</name>
<dbReference type="PROSITE" id="PS00645">
    <property type="entry name" value="COMPLEX1_51K_2"/>
    <property type="match status" value="1"/>
</dbReference>
<feature type="domain" description="NADH-ubiquinone oxidoreductase 51kDa subunit iron-sulphur binding" evidence="1">
    <location>
        <begin position="61"/>
        <end position="105"/>
    </location>
</feature>
<dbReference type="Proteomes" id="UP000461162">
    <property type="component" value="Unassembled WGS sequence"/>
</dbReference>
<dbReference type="InterPro" id="IPR036188">
    <property type="entry name" value="FAD/NAD-bd_sf"/>
</dbReference>
<dbReference type="GO" id="GO:0010181">
    <property type="term" value="F:FMN binding"/>
    <property type="evidence" value="ECO:0007669"/>
    <property type="project" value="InterPro"/>
</dbReference>
<dbReference type="AlphaFoldDB" id="A0A7K1KNV5"/>
<dbReference type="GO" id="GO:0008137">
    <property type="term" value="F:NADH dehydrogenase (ubiquinone) activity"/>
    <property type="evidence" value="ECO:0007669"/>
    <property type="project" value="InterPro"/>
</dbReference>
<evidence type="ECO:0000313" key="3">
    <source>
        <dbReference type="Proteomes" id="UP000461162"/>
    </source>
</evidence>
<dbReference type="GO" id="GO:0051539">
    <property type="term" value="F:4 iron, 4 sulfur cluster binding"/>
    <property type="evidence" value="ECO:0007669"/>
    <property type="project" value="InterPro"/>
</dbReference>
<proteinExistence type="predicted"/>
<gene>
    <name evidence="2" type="ORF">GKC30_08970</name>
</gene>
<dbReference type="EMBL" id="WODC01000005">
    <property type="protein sequence ID" value="MUM77763.1"/>
    <property type="molecule type" value="Genomic_DNA"/>
</dbReference>
<dbReference type="RefSeq" id="WP_155934250.1">
    <property type="nucleotide sequence ID" value="NZ_WODC01000005.1"/>
</dbReference>
<dbReference type="GO" id="GO:0016491">
    <property type="term" value="F:oxidoreductase activity"/>
    <property type="evidence" value="ECO:0007669"/>
    <property type="project" value="InterPro"/>
</dbReference>
<dbReference type="Pfam" id="PF14691">
    <property type="entry name" value="Fer4_20"/>
    <property type="match status" value="1"/>
</dbReference>
<dbReference type="Gene3D" id="1.10.1060.10">
    <property type="entry name" value="Alpha-helical ferredoxin"/>
    <property type="match status" value="1"/>
</dbReference>
<evidence type="ECO:0000313" key="2">
    <source>
        <dbReference type="EMBL" id="MUM77763.1"/>
    </source>
</evidence>
<dbReference type="PANTHER" id="PTHR42783">
    <property type="entry name" value="GLUTAMATE SYNTHASE [NADPH] SMALL CHAIN"/>
    <property type="match status" value="1"/>
</dbReference>
<dbReference type="SUPFAM" id="SSF140490">
    <property type="entry name" value="Nqo1C-terminal domain-like"/>
    <property type="match status" value="1"/>
</dbReference>
<dbReference type="InterPro" id="IPR009051">
    <property type="entry name" value="Helical_ferredxn"/>
</dbReference>
<dbReference type="Pfam" id="PF10589">
    <property type="entry name" value="NADH_4Fe-4S"/>
    <property type="match status" value="1"/>
</dbReference>
<dbReference type="InterPro" id="IPR028261">
    <property type="entry name" value="DPD_II"/>
</dbReference>
<evidence type="ECO:0000259" key="1">
    <source>
        <dbReference type="SMART" id="SM00928"/>
    </source>
</evidence>